<accession>A0A1I7NES9</accession>
<gene>
    <name evidence="1" type="ORF">SAMN04488557_1864</name>
</gene>
<sequence length="300" mass="34218">MIKTAVVFATDEVFAPLAKGLVLSIISTTRTDEFALNMVDIGCSPSTLSWMQENGVSVAQFRRDKFLRSGKAPLKPYQDAQLCRPFLPNLFPNFDVYLWSDSDIWIQSPDSLRLYRDLAAQNKGKLIVSPLVDVSYRYFYSNCTEFSGYNYQWYRDTYGHTLASTYANKAVLSSGLFGLHSESDYWDRWASEVSRIVQREYESHHSLHLAEQTALNYLAYSTDQFLPVSAMHNYNCHMGELVRKGASVLVNVAPYPAVGVIHLTYASKMIGSYIENGLLYDRGNYLSLEEIERLKRIGHY</sequence>
<dbReference type="InterPro" id="IPR029044">
    <property type="entry name" value="Nucleotide-diphossugar_trans"/>
</dbReference>
<name>A0A1I7NES9_9HYPH</name>
<dbReference type="RefSeq" id="WP_092867301.1">
    <property type="nucleotide sequence ID" value="NZ_FPCH01000002.1"/>
</dbReference>
<evidence type="ECO:0000313" key="1">
    <source>
        <dbReference type="EMBL" id="SFV33172.1"/>
    </source>
</evidence>
<protein>
    <submittedName>
        <fullName evidence="1">Uncharacterized protein</fullName>
    </submittedName>
</protein>
<organism evidence="1 2">
    <name type="scientific">Hyphomicrobium facile</name>
    <dbReference type="NCBI Taxonomy" id="51670"/>
    <lineage>
        <taxon>Bacteria</taxon>
        <taxon>Pseudomonadati</taxon>
        <taxon>Pseudomonadota</taxon>
        <taxon>Alphaproteobacteria</taxon>
        <taxon>Hyphomicrobiales</taxon>
        <taxon>Hyphomicrobiaceae</taxon>
        <taxon>Hyphomicrobium</taxon>
    </lineage>
</organism>
<dbReference type="Proteomes" id="UP000199423">
    <property type="component" value="Unassembled WGS sequence"/>
</dbReference>
<dbReference type="AlphaFoldDB" id="A0A1I7NES9"/>
<dbReference type="EMBL" id="FPCH01000002">
    <property type="protein sequence ID" value="SFV33172.1"/>
    <property type="molecule type" value="Genomic_DNA"/>
</dbReference>
<dbReference type="OrthoDB" id="7157498at2"/>
<dbReference type="SUPFAM" id="SSF53448">
    <property type="entry name" value="Nucleotide-diphospho-sugar transferases"/>
    <property type="match status" value="1"/>
</dbReference>
<keyword evidence="2" id="KW-1185">Reference proteome</keyword>
<evidence type="ECO:0000313" key="2">
    <source>
        <dbReference type="Proteomes" id="UP000199423"/>
    </source>
</evidence>
<dbReference type="Gene3D" id="3.90.550.10">
    <property type="entry name" value="Spore Coat Polysaccharide Biosynthesis Protein SpsA, Chain A"/>
    <property type="match status" value="1"/>
</dbReference>
<proteinExistence type="predicted"/>
<dbReference type="STRING" id="51670.SAMN04488557_1864"/>
<reference evidence="2" key="1">
    <citation type="submission" date="2016-10" db="EMBL/GenBank/DDBJ databases">
        <authorList>
            <person name="Varghese N."/>
            <person name="Submissions S."/>
        </authorList>
    </citation>
    <scope>NUCLEOTIDE SEQUENCE [LARGE SCALE GENOMIC DNA]</scope>
    <source>
        <strain evidence="2">DSM 1565</strain>
    </source>
</reference>